<keyword evidence="3" id="KW-1185">Reference proteome</keyword>
<gene>
    <name evidence="2" type="ORF">V4C55_38345</name>
</gene>
<dbReference type="RefSeq" id="WP_233472149.1">
    <property type="nucleotide sequence ID" value="NZ_CAJHCS010000046.1"/>
</dbReference>
<protein>
    <submittedName>
        <fullName evidence="2">Uncharacterized protein</fullName>
    </submittedName>
</protein>
<proteinExistence type="predicted"/>
<reference evidence="2 3" key="1">
    <citation type="submission" date="2024-01" db="EMBL/GenBank/DDBJ databases">
        <title>The diversity of rhizobia nodulating Mimosa spp. in eleven states of Brazil covering several biomes is determined by host plant, location, and edaphic factors.</title>
        <authorList>
            <person name="Rouws L."/>
            <person name="Barauna A."/>
            <person name="Beukes C."/>
            <person name="De Faria S.M."/>
            <person name="Gross E."/>
            <person name="Dos Reis Junior F.B."/>
            <person name="Simon M."/>
            <person name="Maluk M."/>
            <person name="Odee D.W."/>
            <person name="Kenicer G."/>
            <person name="Young J.P.W."/>
            <person name="Reis V.M."/>
            <person name="Zilli J."/>
            <person name="James E.K."/>
        </authorList>
    </citation>
    <scope>NUCLEOTIDE SEQUENCE [LARGE SCALE GENOMIC DNA]</scope>
    <source>
        <strain evidence="2 3">JPY77</strain>
    </source>
</reference>
<accession>A0ABU9QR01</accession>
<sequence length="68" mass="7342">MSEAMKGTHDRIADHPLGEWKLVEVGFNRWMQHTETCSGSGSVADETATPDLLQRDAESVDVGALAEG</sequence>
<dbReference type="Proteomes" id="UP001494588">
    <property type="component" value="Unassembled WGS sequence"/>
</dbReference>
<organism evidence="2 3">
    <name type="scientific">Paraburkholderia sabiae</name>
    <dbReference type="NCBI Taxonomy" id="273251"/>
    <lineage>
        <taxon>Bacteria</taxon>
        <taxon>Pseudomonadati</taxon>
        <taxon>Pseudomonadota</taxon>
        <taxon>Betaproteobacteria</taxon>
        <taxon>Burkholderiales</taxon>
        <taxon>Burkholderiaceae</taxon>
        <taxon>Paraburkholderia</taxon>
    </lineage>
</organism>
<evidence type="ECO:0000313" key="2">
    <source>
        <dbReference type="EMBL" id="MEM5291593.1"/>
    </source>
</evidence>
<name>A0ABU9QR01_9BURK</name>
<comment type="caution">
    <text evidence="2">The sequence shown here is derived from an EMBL/GenBank/DDBJ whole genome shotgun (WGS) entry which is preliminary data.</text>
</comment>
<evidence type="ECO:0000313" key="3">
    <source>
        <dbReference type="Proteomes" id="UP001494588"/>
    </source>
</evidence>
<dbReference type="EMBL" id="JAZHGC010000055">
    <property type="protein sequence ID" value="MEM5291593.1"/>
    <property type="molecule type" value="Genomic_DNA"/>
</dbReference>
<feature type="region of interest" description="Disordered" evidence="1">
    <location>
        <begin position="35"/>
        <end position="68"/>
    </location>
</feature>
<evidence type="ECO:0000256" key="1">
    <source>
        <dbReference type="SAM" id="MobiDB-lite"/>
    </source>
</evidence>